<proteinExistence type="predicted"/>
<gene>
    <name evidence="1" type="ORF">HKB35_21035</name>
</gene>
<protein>
    <submittedName>
        <fullName evidence="1">Uncharacterized protein</fullName>
    </submittedName>
</protein>
<accession>A0A7Y0MZ79</accession>
<reference evidence="1 2" key="1">
    <citation type="submission" date="2020-04" db="EMBL/GenBank/DDBJ databases">
        <title>Whole-genome sequencing of Vibrio spp. from China reveals different genetic environments of blaCTX-M-14 among diverse lineages.</title>
        <authorList>
            <person name="Zheng Z."/>
            <person name="Ye L."/>
            <person name="Chen S."/>
        </authorList>
    </citation>
    <scope>NUCLEOTIDE SEQUENCE [LARGE SCALE GENOMIC DNA]</scope>
    <source>
        <strain evidence="1 2">Vb1636</strain>
    </source>
</reference>
<comment type="caution">
    <text evidence="1">The sequence shown here is derived from an EMBL/GenBank/DDBJ whole genome shotgun (WGS) entry which is preliminary data.</text>
</comment>
<dbReference type="RefSeq" id="WP_169629048.1">
    <property type="nucleotide sequence ID" value="NZ_JABCMA010000035.1"/>
</dbReference>
<dbReference type="EMBL" id="JABCMA010000035">
    <property type="protein sequence ID" value="NMR76099.1"/>
    <property type="molecule type" value="Genomic_DNA"/>
</dbReference>
<name>A0A7Y0MZ79_VIBAL</name>
<dbReference type="AlphaFoldDB" id="A0A7Y0MZ79"/>
<dbReference type="Proteomes" id="UP000565155">
    <property type="component" value="Unassembled WGS sequence"/>
</dbReference>
<evidence type="ECO:0000313" key="1">
    <source>
        <dbReference type="EMBL" id="NMR76099.1"/>
    </source>
</evidence>
<evidence type="ECO:0000313" key="2">
    <source>
        <dbReference type="Proteomes" id="UP000565155"/>
    </source>
</evidence>
<organism evidence="1 2">
    <name type="scientific">Vibrio alginolyticus</name>
    <dbReference type="NCBI Taxonomy" id="663"/>
    <lineage>
        <taxon>Bacteria</taxon>
        <taxon>Pseudomonadati</taxon>
        <taxon>Pseudomonadota</taxon>
        <taxon>Gammaproteobacteria</taxon>
        <taxon>Vibrionales</taxon>
        <taxon>Vibrionaceae</taxon>
        <taxon>Vibrio</taxon>
    </lineage>
</organism>
<sequence>MSEQFEMKRQQKVAYTPEEAKAINDALDVMKACTGKDVTVNKFIRESTKQRANDVLEGDSNGTK</sequence>